<dbReference type="Proteomes" id="UP000631791">
    <property type="component" value="Unassembled WGS sequence"/>
</dbReference>
<dbReference type="EMBL" id="JADOTY010000001">
    <property type="protein sequence ID" value="MBG6099768.1"/>
    <property type="molecule type" value="Genomic_DNA"/>
</dbReference>
<reference evidence="1 2" key="1">
    <citation type="submission" date="2020-11" db="EMBL/GenBank/DDBJ databases">
        <title>Sequencing the genomes of 1000 actinobacteria strains.</title>
        <authorList>
            <person name="Klenk H.-P."/>
        </authorList>
    </citation>
    <scope>NUCLEOTIDE SEQUENCE [LARGE SCALE GENOMIC DNA]</scope>
    <source>
        <strain evidence="1 2">DSM 101695</strain>
    </source>
</reference>
<keyword evidence="2" id="KW-1185">Reference proteome</keyword>
<organism evidence="1 2">
    <name type="scientific">Micromonospora vinacea</name>
    <dbReference type="NCBI Taxonomy" id="709878"/>
    <lineage>
        <taxon>Bacteria</taxon>
        <taxon>Bacillati</taxon>
        <taxon>Actinomycetota</taxon>
        <taxon>Actinomycetes</taxon>
        <taxon>Micromonosporales</taxon>
        <taxon>Micromonosporaceae</taxon>
        <taxon>Micromonospora</taxon>
    </lineage>
</organism>
<gene>
    <name evidence="1" type="ORF">IW249_000182</name>
</gene>
<protein>
    <submittedName>
        <fullName evidence="1">Uncharacterized protein</fullName>
    </submittedName>
</protein>
<evidence type="ECO:0000313" key="1">
    <source>
        <dbReference type="EMBL" id="MBG6099768.1"/>
    </source>
</evidence>
<sequence>MGVPGRWHGPAPDLAARFRVASQGGPALVE</sequence>
<proteinExistence type="predicted"/>
<accession>A0ABS0JTS9</accession>
<evidence type="ECO:0000313" key="2">
    <source>
        <dbReference type="Proteomes" id="UP000631791"/>
    </source>
</evidence>
<comment type="caution">
    <text evidence="1">The sequence shown here is derived from an EMBL/GenBank/DDBJ whole genome shotgun (WGS) entry which is preliminary data.</text>
</comment>
<name>A0ABS0JTS9_9ACTN</name>